<dbReference type="AlphaFoldDB" id="A0A1F5WNX9"/>
<proteinExistence type="predicted"/>
<dbReference type="Pfam" id="PF00483">
    <property type="entry name" value="NTP_transferase"/>
    <property type="match status" value="1"/>
</dbReference>
<dbReference type="EMBL" id="MFHT01000020">
    <property type="protein sequence ID" value="OGF77379.1"/>
    <property type="molecule type" value="Genomic_DNA"/>
</dbReference>
<evidence type="ECO:0000259" key="1">
    <source>
        <dbReference type="Pfam" id="PF00483"/>
    </source>
</evidence>
<dbReference type="InterPro" id="IPR005835">
    <property type="entry name" value="NTP_transferase_dom"/>
</dbReference>
<name>A0A1F5WNX9_9BACT</name>
<dbReference type="Gene3D" id="3.90.550.10">
    <property type="entry name" value="Spore Coat Polysaccharide Biosynthesis Protein SpsA, Chain A"/>
    <property type="match status" value="1"/>
</dbReference>
<comment type="caution">
    <text evidence="2">The sequence shown here is derived from an EMBL/GenBank/DDBJ whole genome shotgun (WGS) entry which is preliminary data.</text>
</comment>
<dbReference type="SUPFAM" id="SSF53448">
    <property type="entry name" value="Nucleotide-diphospho-sugar transferases"/>
    <property type="match status" value="1"/>
</dbReference>
<dbReference type="Proteomes" id="UP000177723">
    <property type="component" value="Unassembled WGS sequence"/>
</dbReference>
<sequence length="245" mass="27043">MKQYLHKKTTFSGIDVIILAGGLGTRLRPIISDRPKVLAEVGGRPFLDMVIEDLFEMGFGRIILSVGHLKDQIKNHYAEKGILFAEEENPMGTGGGVKNAESLVQSDHLLVINGDSWIVGGADLSTFHDFHEEKNSLVTVALSRPRSEKDYGAIFLDENNKIVKFTEKNGGGKGHFLSAGIYLMKKNVFSRMPNGPFSLEVDFFPSLIGDPFYGFMIGGEVIDIGTPERYLSAQKIFKKDYLGPA</sequence>
<feature type="domain" description="Nucleotidyl transferase" evidence="1">
    <location>
        <begin position="17"/>
        <end position="235"/>
    </location>
</feature>
<dbReference type="InterPro" id="IPR029044">
    <property type="entry name" value="Nucleotide-diphossugar_trans"/>
</dbReference>
<protein>
    <recommendedName>
        <fullName evidence="1">Nucleotidyl transferase domain-containing protein</fullName>
    </recommendedName>
</protein>
<evidence type="ECO:0000313" key="2">
    <source>
        <dbReference type="EMBL" id="OGF77379.1"/>
    </source>
</evidence>
<gene>
    <name evidence="2" type="ORF">A3F23_00325</name>
</gene>
<reference evidence="2 3" key="1">
    <citation type="journal article" date="2016" name="Nat. Commun.">
        <title>Thousands of microbial genomes shed light on interconnected biogeochemical processes in an aquifer system.</title>
        <authorList>
            <person name="Anantharaman K."/>
            <person name="Brown C.T."/>
            <person name="Hug L.A."/>
            <person name="Sharon I."/>
            <person name="Castelle C.J."/>
            <person name="Probst A.J."/>
            <person name="Thomas B.C."/>
            <person name="Singh A."/>
            <person name="Wilkins M.J."/>
            <person name="Karaoz U."/>
            <person name="Brodie E.L."/>
            <person name="Williams K.H."/>
            <person name="Hubbard S.S."/>
            <person name="Banfield J.F."/>
        </authorList>
    </citation>
    <scope>NUCLEOTIDE SEQUENCE [LARGE SCALE GENOMIC DNA]</scope>
</reference>
<organism evidence="2 3">
    <name type="scientific">Candidatus Giovannonibacteria bacterium RIFCSPHIGHO2_12_FULL_43_15</name>
    <dbReference type="NCBI Taxonomy" id="1798341"/>
    <lineage>
        <taxon>Bacteria</taxon>
        <taxon>Candidatus Giovannoniibacteriota</taxon>
    </lineage>
</organism>
<evidence type="ECO:0000313" key="3">
    <source>
        <dbReference type="Proteomes" id="UP000177723"/>
    </source>
</evidence>
<dbReference type="InterPro" id="IPR050486">
    <property type="entry name" value="Mannose-1P_guanyltransferase"/>
</dbReference>
<accession>A0A1F5WNX9</accession>
<dbReference type="PANTHER" id="PTHR22572">
    <property type="entry name" value="SUGAR-1-PHOSPHATE GUANYL TRANSFERASE"/>
    <property type="match status" value="1"/>
</dbReference>